<comment type="caution">
    <text evidence="2">The sequence shown here is derived from an EMBL/GenBank/DDBJ whole genome shotgun (WGS) entry which is preliminary data.</text>
</comment>
<name>A0A367KKG5_RHIST</name>
<accession>A0A367KKG5</accession>
<dbReference type="InterPro" id="IPR036047">
    <property type="entry name" value="F-box-like_dom_sf"/>
</dbReference>
<keyword evidence="3" id="KW-1185">Reference proteome</keyword>
<gene>
    <name evidence="2" type="ORF">CU098_006510</name>
</gene>
<dbReference type="AlphaFoldDB" id="A0A367KKG5"/>
<evidence type="ECO:0000259" key="1">
    <source>
        <dbReference type="Pfam" id="PF12937"/>
    </source>
</evidence>
<evidence type="ECO:0000313" key="2">
    <source>
        <dbReference type="EMBL" id="RCI02342.1"/>
    </source>
</evidence>
<dbReference type="EMBL" id="PJQM01001435">
    <property type="protein sequence ID" value="RCI02342.1"/>
    <property type="molecule type" value="Genomic_DNA"/>
</dbReference>
<dbReference type="SUPFAM" id="SSF52047">
    <property type="entry name" value="RNI-like"/>
    <property type="match status" value="1"/>
</dbReference>
<evidence type="ECO:0000313" key="3">
    <source>
        <dbReference type="Proteomes" id="UP000253551"/>
    </source>
</evidence>
<protein>
    <recommendedName>
        <fullName evidence="1">F-box domain-containing protein</fullName>
    </recommendedName>
</protein>
<dbReference type="OrthoDB" id="2225190at2759"/>
<organism evidence="2 3">
    <name type="scientific">Rhizopus stolonifer</name>
    <name type="common">Rhizopus nigricans</name>
    <dbReference type="NCBI Taxonomy" id="4846"/>
    <lineage>
        <taxon>Eukaryota</taxon>
        <taxon>Fungi</taxon>
        <taxon>Fungi incertae sedis</taxon>
        <taxon>Mucoromycota</taxon>
        <taxon>Mucoromycotina</taxon>
        <taxon>Mucoromycetes</taxon>
        <taxon>Mucorales</taxon>
        <taxon>Mucorineae</taxon>
        <taxon>Rhizopodaceae</taxon>
        <taxon>Rhizopus</taxon>
    </lineage>
</organism>
<dbReference type="InterPro" id="IPR001810">
    <property type="entry name" value="F-box_dom"/>
</dbReference>
<dbReference type="Gene3D" id="3.80.10.10">
    <property type="entry name" value="Ribonuclease Inhibitor"/>
    <property type="match status" value="1"/>
</dbReference>
<reference evidence="2 3" key="1">
    <citation type="journal article" date="2018" name="G3 (Bethesda)">
        <title>Phylogenetic and Phylogenomic Definition of Rhizopus Species.</title>
        <authorList>
            <person name="Gryganskyi A.P."/>
            <person name="Golan J."/>
            <person name="Dolatabadi S."/>
            <person name="Mondo S."/>
            <person name="Robb S."/>
            <person name="Idnurm A."/>
            <person name="Muszewska A."/>
            <person name="Steczkiewicz K."/>
            <person name="Masonjones S."/>
            <person name="Liao H.L."/>
            <person name="Gajdeczka M.T."/>
            <person name="Anike F."/>
            <person name="Vuek A."/>
            <person name="Anishchenko I.M."/>
            <person name="Voigt K."/>
            <person name="de Hoog G.S."/>
            <person name="Smith M.E."/>
            <person name="Heitman J."/>
            <person name="Vilgalys R."/>
            <person name="Stajich J.E."/>
        </authorList>
    </citation>
    <scope>NUCLEOTIDE SEQUENCE [LARGE SCALE GENOMIC DNA]</scope>
    <source>
        <strain evidence="2 3">LSU 92-RS-03</strain>
    </source>
</reference>
<dbReference type="Pfam" id="PF12937">
    <property type="entry name" value="F-box-like"/>
    <property type="match status" value="1"/>
</dbReference>
<dbReference type="SUPFAM" id="SSF81383">
    <property type="entry name" value="F-box domain"/>
    <property type="match status" value="1"/>
</dbReference>
<dbReference type="Proteomes" id="UP000253551">
    <property type="component" value="Unassembled WGS sequence"/>
</dbReference>
<proteinExistence type="predicted"/>
<dbReference type="InterPro" id="IPR032675">
    <property type="entry name" value="LRR_dom_sf"/>
</dbReference>
<feature type="domain" description="F-box" evidence="1">
    <location>
        <begin position="4"/>
        <end position="46"/>
    </location>
</feature>
<sequence length="474" mass="55940">MSTFQQLPSEICQHIFDHVASNRASLQASMYVCKKWYDFTIVPFYKNIQIRGINIARLHTLFSTKTDLQPYFQYTPHTTTLTIYHDEHQQHTVKLSSKRFLDLLLYFPNLIKLDLSGSHHCDHYMKTILYANLPILSHIQQIDTDYSYWSDVYCSYYYLSVCQKYSHTLKQLYLLDEQQPYEPTHFNHITFLPHFSQLTNLTVFNYDNRSLTLFSVLTMCPQLTHVSYESSFCMNDIATYVLSRMNQRRPYHHRLISLVLRLPTLSEPYLDYLLYYTSSHMETIKLELVQDNFFNWIQKHGIQKIVALAKRMSLASHAMMYASSIHHTAHPVQQDYLSQVINALGHRRQLNYQYTLREYGHAPVLLEVTQNTMHLDYGLLLEQDRFDASVFHLNRIHQLELYGQSISVASIHAIVVQCPCLEYLEMDSMDQHCLFEIKRGVCIDIEDLAKNEFINHLVKSLSKVDIYPRVIQYQ</sequence>